<comment type="caution">
    <text evidence="1">The sequence shown here is derived from an EMBL/GenBank/DDBJ whole genome shotgun (WGS) entry which is preliminary data.</text>
</comment>
<evidence type="ECO:0000313" key="1">
    <source>
        <dbReference type="EMBL" id="RGI82082.1"/>
    </source>
</evidence>
<dbReference type="EMBL" id="QSOE01000108">
    <property type="protein sequence ID" value="RGI82082.1"/>
    <property type="molecule type" value="Genomic_DNA"/>
</dbReference>
<proteinExistence type="predicted"/>
<evidence type="ECO:0000313" key="2">
    <source>
        <dbReference type="EMBL" id="RHK40633.1"/>
    </source>
</evidence>
<name>A0A374NDC9_9FIRM</name>
<reference evidence="3 4" key="1">
    <citation type="submission" date="2018-08" db="EMBL/GenBank/DDBJ databases">
        <title>A genome reference for cultivated species of the human gut microbiota.</title>
        <authorList>
            <person name="Zou Y."/>
            <person name="Xue W."/>
            <person name="Luo G."/>
        </authorList>
    </citation>
    <scope>NUCLEOTIDE SEQUENCE [LARGE SCALE GENOMIC DNA]</scope>
    <source>
        <strain evidence="2 4">AF45-14BH</strain>
        <strain evidence="1 3">TM10-1AC</strain>
    </source>
</reference>
<dbReference type="Proteomes" id="UP000262524">
    <property type="component" value="Unassembled WGS sequence"/>
</dbReference>
<accession>A0A374NDC9</accession>
<gene>
    <name evidence="2" type="ORF">DW068_03985</name>
    <name evidence="1" type="ORF">DXD91_12500</name>
</gene>
<dbReference type="AlphaFoldDB" id="A0A374NDC9"/>
<protein>
    <submittedName>
        <fullName evidence="1">Uncharacterized protein</fullName>
    </submittedName>
</protein>
<evidence type="ECO:0000313" key="4">
    <source>
        <dbReference type="Proteomes" id="UP000283497"/>
    </source>
</evidence>
<dbReference type="EMBL" id="QRNJ01000010">
    <property type="protein sequence ID" value="RHK40633.1"/>
    <property type="molecule type" value="Genomic_DNA"/>
</dbReference>
<evidence type="ECO:0000313" key="3">
    <source>
        <dbReference type="Proteomes" id="UP000262524"/>
    </source>
</evidence>
<dbReference type="Proteomes" id="UP000283497">
    <property type="component" value="Unassembled WGS sequence"/>
</dbReference>
<sequence length="68" mass="7612">MGKESTRVCIYKLKGKKETKLLPCMVVSNRPSQEALLKAVEKCKKTSIHLESLTDIPEQILLPAAFIL</sequence>
<dbReference type="RefSeq" id="WP_117983314.1">
    <property type="nucleotide sequence ID" value="NZ_DBGDDL010000100.1"/>
</dbReference>
<organism evidence="1 3">
    <name type="scientific">Anaerobutyricum hallii</name>
    <dbReference type="NCBI Taxonomy" id="39488"/>
    <lineage>
        <taxon>Bacteria</taxon>
        <taxon>Bacillati</taxon>
        <taxon>Bacillota</taxon>
        <taxon>Clostridia</taxon>
        <taxon>Lachnospirales</taxon>
        <taxon>Lachnospiraceae</taxon>
        <taxon>Anaerobutyricum</taxon>
    </lineage>
</organism>